<dbReference type="SUPFAM" id="SSF159501">
    <property type="entry name" value="EreA/ChaN-like"/>
    <property type="match status" value="1"/>
</dbReference>
<dbReference type="GO" id="GO:0046677">
    <property type="term" value="P:response to antibiotic"/>
    <property type="evidence" value="ECO:0007669"/>
    <property type="project" value="InterPro"/>
</dbReference>
<reference evidence="1 2" key="1">
    <citation type="submission" date="2018-06" db="EMBL/GenBank/DDBJ databases">
        <title>Paenibacillus imtechensis sp. nov.</title>
        <authorList>
            <person name="Pinnaka A.K."/>
            <person name="Singh H."/>
            <person name="Kaur M."/>
        </authorList>
    </citation>
    <scope>NUCLEOTIDE SEQUENCE [LARGE SCALE GENOMIC DNA]</scope>
    <source>
        <strain evidence="1 2">SMB1</strain>
    </source>
</reference>
<evidence type="ECO:0000313" key="1">
    <source>
        <dbReference type="EMBL" id="PZD95388.1"/>
    </source>
</evidence>
<name>A0A2W1L5I9_9BACL</name>
<dbReference type="InterPro" id="IPR052036">
    <property type="entry name" value="Hydrolase/PRTase-associated"/>
</dbReference>
<dbReference type="InterPro" id="IPR007815">
    <property type="entry name" value="Emycin_Estase"/>
</dbReference>
<dbReference type="Gene3D" id="3.40.1660.10">
    <property type="entry name" value="EreA-like (biosynthetic domain)"/>
    <property type="match status" value="1"/>
</dbReference>
<dbReference type="PIRSF" id="PIRSF036794">
    <property type="entry name" value="UCP_erythr_ester"/>
    <property type="match status" value="1"/>
</dbReference>
<dbReference type="PANTHER" id="PTHR31299">
    <property type="entry name" value="ESTERASE, PUTATIVE (AFU_ORTHOLOGUE AFUA_1G05850)-RELATED"/>
    <property type="match status" value="1"/>
</dbReference>
<dbReference type="Proteomes" id="UP000249522">
    <property type="component" value="Unassembled WGS sequence"/>
</dbReference>
<dbReference type="Gene3D" id="1.20.1440.30">
    <property type="entry name" value="Biosynthetic Protein domain"/>
    <property type="match status" value="1"/>
</dbReference>
<dbReference type="Gene3D" id="3.30.1870.10">
    <property type="entry name" value="EreA-like, domain 2"/>
    <property type="match status" value="1"/>
</dbReference>
<dbReference type="InterPro" id="IPR014622">
    <property type="entry name" value="UCP036794_erythomycin"/>
</dbReference>
<dbReference type="Pfam" id="PF05139">
    <property type="entry name" value="Erythro_esteras"/>
    <property type="match status" value="1"/>
</dbReference>
<dbReference type="RefSeq" id="WP_111147018.1">
    <property type="nucleotide sequence ID" value="NZ_QKRB01000044.1"/>
</dbReference>
<sequence>MKDLVQQISADAVRISGPDNLDELVEQAGDASVVLLGEASHGTSEFYTMRAEITKRLIERKGFRIVAVEGDWPACYEVNRYIKGQGKTAHHAEQALHAFTRWPTWMWANREVADLTRWLHSFNESRTGMDKAGFYGLDVYSLWESLDEIMSYLERTGSPDLEQARRAFDCFEPYRRDEQTYGVSASFFREDNCEQEVVELLNRMRTERHKQEEQGDEQALSAEINALVAVNAEQYYKAMVKGGPESWNIRDQHMTETLDILLRQYGKGAKAIVWEHNTHIGDARATDMAAEGMVNIGQLAREAYGMDEVFAIGFGTYEGTVIAGKQWGSPMERVTVPAALKGSWEEAMHNAGAFDKWLMLRGRDDVYGTVIPHRAIGVVYDPRYERYGNYVPSVMSERYDAFIHVERSKALEPLAGIPVEVY</sequence>
<comment type="caution">
    <text evidence="1">The sequence shown here is derived from an EMBL/GenBank/DDBJ whole genome shotgun (WGS) entry which is preliminary data.</text>
</comment>
<dbReference type="PANTHER" id="PTHR31299:SF0">
    <property type="entry name" value="ESTERASE, PUTATIVE (AFU_ORTHOLOGUE AFUA_1G05850)-RELATED"/>
    <property type="match status" value="1"/>
</dbReference>
<dbReference type="OrthoDB" id="9810066at2"/>
<organism evidence="1 2">
    <name type="scientific">Paenibacillus sambharensis</name>
    <dbReference type="NCBI Taxonomy" id="1803190"/>
    <lineage>
        <taxon>Bacteria</taxon>
        <taxon>Bacillati</taxon>
        <taxon>Bacillota</taxon>
        <taxon>Bacilli</taxon>
        <taxon>Bacillales</taxon>
        <taxon>Paenibacillaceae</taxon>
        <taxon>Paenibacillus</taxon>
    </lineage>
</organism>
<gene>
    <name evidence="1" type="ORF">DNH61_12675</name>
</gene>
<dbReference type="AlphaFoldDB" id="A0A2W1L5I9"/>
<dbReference type="EMBL" id="QKRB01000044">
    <property type="protein sequence ID" value="PZD95388.1"/>
    <property type="molecule type" value="Genomic_DNA"/>
</dbReference>
<proteinExistence type="predicted"/>
<evidence type="ECO:0000313" key="2">
    <source>
        <dbReference type="Proteomes" id="UP000249522"/>
    </source>
</evidence>
<keyword evidence="2" id="KW-1185">Reference proteome</keyword>
<accession>A0A2W1L5I9</accession>
<dbReference type="CDD" id="cd14728">
    <property type="entry name" value="Ere-like"/>
    <property type="match status" value="1"/>
</dbReference>
<protein>
    <submittedName>
        <fullName evidence="1">Erythromycin esterase family protein</fullName>
    </submittedName>
</protein>